<dbReference type="RefSeq" id="WP_083112748.1">
    <property type="nucleotide sequence ID" value="NZ_JACKTS010000036.1"/>
</dbReference>
<dbReference type="EMBL" id="MVHE01000009">
    <property type="protein sequence ID" value="ORA22693.1"/>
    <property type="molecule type" value="Genomic_DNA"/>
</dbReference>
<reference evidence="1 2" key="1">
    <citation type="submission" date="2017-02" db="EMBL/GenBank/DDBJ databases">
        <title>The new phylogeny of genus Mycobacterium.</title>
        <authorList>
            <person name="Tortoli E."/>
            <person name="Trovato A."/>
            <person name="Cirillo D.M."/>
        </authorList>
    </citation>
    <scope>NUCLEOTIDE SEQUENCE [LARGE SCALE GENOMIC DNA]</scope>
    <source>
        <strain evidence="1 2">DSM 45057</strain>
    </source>
</reference>
<proteinExistence type="predicted"/>
<dbReference type="Gene3D" id="3.30.70.100">
    <property type="match status" value="1"/>
</dbReference>
<name>A0A1W9ZY19_MYCAN</name>
<organism evidence="1 2">
    <name type="scientific">Mycobacterium angelicum</name>
    <dbReference type="NCBI Taxonomy" id="470074"/>
    <lineage>
        <taxon>Bacteria</taxon>
        <taxon>Bacillati</taxon>
        <taxon>Actinomycetota</taxon>
        <taxon>Actinomycetes</taxon>
        <taxon>Mycobacteriales</taxon>
        <taxon>Mycobacteriaceae</taxon>
        <taxon>Mycobacterium</taxon>
    </lineage>
</organism>
<gene>
    <name evidence="1" type="ORF">BST12_08945</name>
</gene>
<evidence type="ECO:0000313" key="1">
    <source>
        <dbReference type="EMBL" id="ORA22693.1"/>
    </source>
</evidence>
<sequence>MTLKTEFVVHSFVNASAQLLNPQYGREVAPHLERVGAHIVYGGVAPYPSPAAFFEMVSSVDYAEVHEHRAAALTRGDLIHVDMVARRIVARPSRLAAACAWTRSWRRYG</sequence>
<protein>
    <recommendedName>
        <fullName evidence="3">DUF1330 domain-containing protein</fullName>
    </recommendedName>
</protein>
<comment type="caution">
    <text evidence="1">The sequence shown here is derived from an EMBL/GenBank/DDBJ whole genome shotgun (WGS) entry which is preliminary data.</text>
</comment>
<dbReference type="InterPro" id="IPR011008">
    <property type="entry name" value="Dimeric_a/b-barrel"/>
</dbReference>
<keyword evidence="2" id="KW-1185">Reference proteome</keyword>
<dbReference type="OrthoDB" id="3624550at2"/>
<dbReference type="AlphaFoldDB" id="A0A1W9ZY19"/>
<evidence type="ECO:0008006" key="3">
    <source>
        <dbReference type="Google" id="ProtNLM"/>
    </source>
</evidence>
<dbReference type="SUPFAM" id="SSF54909">
    <property type="entry name" value="Dimeric alpha+beta barrel"/>
    <property type="match status" value="1"/>
</dbReference>
<evidence type="ECO:0000313" key="2">
    <source>
        <dbReference type="Proteomes" id="UP000192284"/>
    </source>
</evidence>
<dbReference type="Proteomes" id="UP000192284">
    <property type="component" value="Unassembled WGS sequence"/>
</dbReference>
<accession>A0A1W9ZY19</accession>